<name>A0ACB6ZH20_THEGA</name>
<accession>A0ACB6ZH20</accession>
<protein>
    <submittedName>
        <fullName evidence="1">Uncharacterized protein</fullName>
    </submittedName>
</protein>
<organism evidence="1 2">
    <name type="scientific">Thelephora ganbajun</name>
    <name type="common">Ganba fungus</name>
    <dbReference type="NCBI Taxonomy" id="370292"/>
    <lineage>
        <taxon>Eukaryota</taxon>
        <taxon>Fungi</taxon>
        <taxon>Dikarya</taxon>
        <taxon>Basidiomycota</taxon>
        <taxon>Agaricomycotina</taxon>
        <taxon>Agaricomycetes</taxon>
        <taxon>Thelephorales</taxon>
        <taxon>Thelephoraceae</taxon>
        <taxon>Thelephora</taxon>
    </lineage>
</organism>
<sequence length="449" mass="49721">MVDAENPSSRDLIASLAKFTRNLVAAVPGNQTKAFDNEPLIRDVLFTYTSYCSSQDESNYRATILLIQSISNMVTGNEVLLTRFWDIWMNVPESLSVILRLLGSPDTRTILSALVLILNCVHGSVERSTLFTTTPLGLRIIVTILDRMVSFHDVEELSDGGQAFEIGYSIFSRLIDFGLLPDLYTHISLEDEIITPHQTVLLKLLDSYLQTAHLTVVMCQQLCPMIASTFFDLGEYNINAIDRALSFGHIYPAPAQTSEAPLAAGELDMLLPSVCEALVLMTQCLITFALTSEDEDFDFPPGDNPKDFLNAATVEEGVGMPEVIISLLQRFDRLLPRVMFGKPVDLSTLPLPPEVNHQPHPASSTAAGFSYVKRDLVRLLGILCVGEKAVQDRIRACGGIPVIMNLCVVDERNPYLREHAIFALHNLLEGNAENQRLVDQIRPLPQPPS</sequence>
<evidence type="ECO:0000313" key="1">
    <source>
        <dbReference type="EMBL" id="KAF9648887.1"/>
    </source>
</evidence>
<dbReference type="EMBL" id="MU118006">
    <property type="protein sequence ID" value="KAF9648887.1"/>
    <property type="molecule type" value="Genomic_DNA"/>
</dbReference>
<evidence type="ECO:0000313" key="2">
    <source>
        <dbReference type="Proteomes" id="UP000886501"/>
    </source>
</evidence>
<reference evidence="1" key="1">
    <citation type="submission" date="2019-10" db="EMBL/GenBank/DDBJ databases">
        <authorList>
            <consortium name="DOE Joint Genome Institute"/>
            <person name="Kuo A."/>
            <person name="Miyauchi S."/>
            <person name="Kiss E."/>
            <person name="Drula E."/>
            <person name="Kohler A."/>
            <person name="Sanchez-Garcia M."/>
            <person name="Andreopoulos B."/>
            <person name="Barry K.W."/>
            <person name="Bonito G."/>
            <person name="Buee M."/>
            <person name="Carver A."/>
            <person name="Chen C."/>
            <person name="Cichocki N."/>
            <person name="Clum A."/>
            <person name="Culley D."/>
            <person name="Crous P.W."/>
            <person name="Fauchery L."/>
            <person name="Girlanda M."/>
            <person name="Hayes R."/>
            <person name="Keri Z."/>
            <person name="Labutti K."/>
            <person name="Lipzen A."/>
            <person name="Lombard V."/>
            <person name="Magnuson J."/>
            <person name="Maillard F."/>
            <person name="Morin E."/>
            <person name="Murat C."/>
            <person name="Nolan M."/>
            <person name="Ohm R."/>
            <person name="Pangilinan J."/>
            <person name="Pereira M."/>
            <person name="Perotto S."/>
            <person name="Peter M."/>
            <person name="Riley R."/>
            <person name="Sitrit Y."/>
            <person name="Stielow B."/>
            <person name="Szollosi G."/>
            <person name="Zifcakova L."/>
            <person name="Stursova M."/>
            <person name="Spatafora J.W."/>
            <person name="Tedersoo L."/>
            <person name="Vaario L.-M."/>
            <person name="Yamada A."/>
            <person name="Yan M."/>
            <person name="Wang P."/>
            <person name="Xu J."/>
            <person name="Bruns T."/>
            <person name="Baldrian P."/>
            <person name="Vilgalys R."/>
            <person name="Henrissat B."/>
            <person name="Grigoriev I.V."/>
            <person name="Hibbett D."/>
            <person name="Nagy L.G."/>
            <person name="Martin F.M."/>
        </authorList>
    </citation>
    <scope>NUCLEOTIDE SEQUENCE</scope>
    <source>
        <strain evidence="1">P2</strain>
    </source>
</reference>
<reference evidence="1" key="2">
    <citation type="journal article" date="2020" name="Nat. Commun.">
        <title>Large-scale genome sequencing of mycorrhizal fungi provides insights into the early evolution of symbiotic traits.</title>
        <authorList>
            <person name="Miyauchi S."/>
            <person name="Kiss E."/>
            <person name="Kuo A."/>
            <person name="Drula E."/>
            <person name="Kohler A."/>
            <person name="Sanchez-Garcia M."/>
            <person name="Morin E."/>
            <person name="Andreopoulos B."/>
            <person name="Barry K.W."/>
            <person name="Bonito G."/>
            <person name="Buee M."/>
            <person name="Carver A."/>
            <person name="Chen C."/>
            <person name="Cichocki N."/>
            <person name="Clum A."/>
            <person name="Culley D."/>
            <person name="Crous P.W."/>
            <person name="Fauchery L."/>
            <person name="Girlanda M."/>
            <person name="Hayes R.D."/>
            <person name="Keri Z."/>
            <person name="LaButti K."/>
            <person name="Lipzen A."/>
            <person name="Lombard V."/>
            <person name="Magnuson J."/>
            <person name="Maillard F."/>
            <person name="Murat C."/>
            <person name="Nolan M."/>
            <person name="Ohm R.A."/>
            <person name="Pangilinan J."/>
            <person name="Pereira M.F."/>
            <person name="Perotto S."/>
            <person name="Peter M."/>
            <person name="Pfister S."/>
            <person name="Riley R."/>
            <person name="Sitrit Y."/>
            <person name="Stielow J.B."/>
            <person name="Szollosi G."/>
            <person name="Zifcakova L."/>
            <person name="Stursova M."/>
            <person name="Spatafora J.W."/>
            <person name="Tedersoo L."/>
            <person name="Vaario L.M."/>
            <person name="Yamada A."/>
            <person name="Yan M."/>
            <person name="Wang P."/>
            <person name="Xu J."/>
            <person name="Bruns T."/>
            <person name="Baldrian P."/>
            <person name="Vilgalys R."/>
            <person name="Dunand C."/>
            <person name="Henrissat B."/>
            <person name="Grigoriev I.V."/>
            <person name="Hibbett D."/>
            <person name="Nagy L.G."/>
            <person name="Martin F.M."/>
        </authorList>
    </citation>
    <scope>NUCLEOTIDE SEQUENCE</scope>
    <source>
        <strain evidence="1">P2</strain>
    </source>
</reference>
<dbReference type="Proteomes" id="UP000886501">
    <property type="component" value="Unassembled WGS sequence"/>
</dbReference>
<keyword evidence="2" id="KW-1185">Reference proteome</keyword>
<proteinExistence type="predicted"/>
<gene>
    <name evidence="1" type="ORF">BDM02DRAFT_3095712</name>
</gene>
<comment type="caution">
    <text evidence="1">The sequence shown here is derived from an EMBL/GenBank/DDBJ whole genome shotgun (WGS) entry which is preliminary data.</text>
</comment>